<organism evidence="2 3">
    <name type="scientific">Epilithonimonas hungarica</name>
    <dbReference type="NCBI Taxonomy" id="454006"/>
    <lineage>
        <taxon>Bacteria</taxon>
        <taxon>Pseudomonadati</taxon>
        <taxon>Bacteroidota</taxon>
        <taxon>Flavobacteriia</taxon>
        <taxon>Flavobacteriales</taxon>
        <taxon>Weeksellaceae</taxon>
        <taxon>Chryseobacterium group</taxon>
        <taxon>Epilithonimonas</taxon>
    </lineage>
</organism>
<evidence type="ECO:0000313" key="3">
    <source>
        <dbReference type="Proteomes" id="UP000199203"/>
    </source>
</evidence>
<keyword evidence="2" id="KW-0808">Transferase</keyword>
<sequence>MDADIVDYSKIAIFGPHDRMNYGDLLFALMLDFAFSKKIGKQIKLNKYSIVKSDLTHKGAFESKSYKELVADIDYGKIDVIIVAGGESLGATWARLYSFINPIYSLIYERTPFATSKYIYPIIKKMLGAKSEYPFLINKKDFKKEIKVLYNSVGGLKYVISEERIKEADYFAIRDSEGYSQMQGKFTKLYVYPDSAIIMSDVIRKNYLETALKDQKLFFNNYVFFQISKFKIQNDLDQTVFELLKILNNSNYNIVLCPIGTAKGHEDHVILQQIYERIGQENNRVTIVSNPNVESIMGLIAFSSFYIGTSLHGVITAMSFGVKYIGLNPEQTKLYNYIKTWSGLDADMLMAKTGDFYDCFVTVDALDNILDQITQATQIQKQKYYESVDNLIAKLLV</sequence>
<dbReference type="GO" id="GO:0016740">
    <property type="term" value="F:transferase activity"/>
    <property type="evidence" value="ECO:0007669"/>
    <property type="project" value="UniProtKB-KW"/>
</dbReference>
<reference evidence="3" key="1">
    <citation type="submission" date="2016-10" db="EMBL/GenBank/DDBJ databases">
        <authorList>
            <person name="Varghese N."/>
            <person name="Submissions S."/>
        </authorList>
    </citation>
    <scope>NUCLEOTIDE SEQUENCE [LARGE SCALE GENOMIC DNA]</scope>
    <source>
        <strain evidence="3">DSM 19684</strain>
    </source>
</reference>
<keyword evidence="3" id="KW-1185">Reference proteome</keyword>
<dbReference type="AlphaFoldDB" id="A0A1G7GGW2"/>
<gene>
    <name evidence="2" type="ORF">SAMN05421825_0465</name>
</gene>
<dbReference type="Pfam" id="PF04230">
    <property type="entry name" value="PS_pyruv_trans"/>
    <property type="match status" value="1"/>
</dbReference>
<evidence type="ECO:0000259" key="1">
    <source>
        <dbReference type="Pfam" id="PF04230"/>
    </source>
</evidence>
<dbReference type="STRING" id="454006.SAMN05421825_0465"/>
<protein>
    <submittedName>
        <fullName evidence="2">Polysaccharide pyruvyl transferase</fullName>
    </submittedName>
</protein>
<dbReference type="EMBL" id="FNBH01000001">
    <property type="protein sequence ID" value="SDE87398.1"/>
    <property type="molecule type" value="Genomic_DNA"/>
</dbReference>
<name>A0A1G7GGW2_9FLAO</name>
<feature type="domain" description="Polysaccharide pyruvyl transferase" evidence="1">
    <location>
        <begin position="165"/>
        <end position="328"/>
    </location>
</feature>
<proteinExistence type="predicted"/>
<dbReference type="RefSeq" id="WP_089871019.1">
    <property type="nucleotide sequence ID" value="NZ_FNBH01000001.1"/>
</dbReference>
<dbReference type="InterPro" id="IPR007345">
    <property type="entry name" value="Polysacch_pyruvyl_Trfase"/>
</dbReference>
<dbReference type="Proteomes" id="UP000199203">
    <property type="component" value="Unassembled WGS sequence"/>
</dbReference>
<evidence type="ECO:0000313" key="2">
    <source>
        <dbReference type="EMBL" id="SDE87398.1"/>
    </source>
</evidence>
<dbReference type="OrthoDB" id="1425928at2"/>
<accession>A0A1G7GGW2</accession>